<keyword evidence="3" id="KW-1185">Reference proteome</keyword>
<reference evidence="3" key="1">
    <citation type="journal article" date="2015" name="Genome Announc.">
        <title>Genome sequence of the AIDS-associated pathogen Penicillium marneffei (ATCC18224) and its near taxonomic relative Talaromyces stipitatus (ATCC10500).</title>
        <authorList>
            <person name="Nierman W.C."/>
            <person name="Fedorova-Abrams N.D."/>
            <person name="Andrianopoulos A."/>
        </authorList>
    </citation>
    <scope>NUCLEOTIDE SEQUENCE [LARGE SCALE GENOMIC DNA]</scope>
    <source>
        <strain evidence="3">ATCC 10500 / CBS 375.48 / QM 6759 / NRRL 1006</strain>
    </source>
</reference>
<dbReference type="VEuPathDB" id="FungiDB:TSTA_107760"/>
<feature type="region of interest" description="Disordered" evidence="1">
    <location>
        <begin position="69"/>
        <end position="97"/>
    </location>
</feature>
<dbReference type="Proteomes" id="UP000001745">
    <property type="component" value="Unassembled WGS sequence"/>
</dbReference>
<evidence type="ECO:0000313" key="3">
    <source>
        <dbReference type="Proteomes" id="UP000001745"/>
    </source>
</evidence>
<dbReference type="AlphaFoldDB" id="B8MU81"/>
<dbReference type="RefSeq" id="XP_002488341.1">
    <property type="nucleotide sequence ID" value="XM_002488296.1"/>
</dbReference>
<organism evidence="2 3">
    <name type="scientific">Talaromyces stipitatus (strain ATCC 10500 / CBS 375.48 / QM 6759 / NRRL 1006)</name>
    <name type="common">Penicillium stipitatum</name>
    <dbReference type="NCBI Taxonomy" id="441959"/>
    <lineage>
        <taxon>Eukaryota</taxon>
        <taxon>Fungi</taxon>
        <taxon>Dikarya</taxon>
        <taxon>Ascomycota</taxon>
        <taxon>Pezizomycotina</taxon>
        <taxon>Eurotiomycetes</taxon>
        <taxon>Eurotiomycetidae</taxon>
        <taxon>Eurotiales</taxon>
        <taxon>Trichocomaceae</taxon>
        <taxon>Talaromyces</taxon>
        <taxon>Talaromyces sect. Talaromyces</taxon>
    </lineage>
</organism>
<proteinExistence type="predicted"/>
<dbReference type="OrthoDB" id="4488120at2759"/>
<dbReference type="HOGENOM" id="CLU_1205473_0_0_1"/>
<dbReference type="PhylomeDB" id="B8MU81"/>
<protein>
    <submittedName>
        <fullName evidence="2">Uncharacterized protein</fullName>
    </submittedName>
</protein>
<dbReference type="InParanoid" id="B8MU81"/>
<evidence type="ECO:0000256" key="1">
    <source>
        <dbReference type="SAM" id="MobiDB-lite"/>
    </source>
</evidence>
<accession>B8MU81</accession>
<evidence type="ECO:0000313" key="2">
    <source>
        <dbReference type="EMBL" id="EED11585.1"/>
    </source>
</evidence>
<feature type="region of interest" description="Disordered" evidence="1">
    <location>
        <begin position="110"/>
        <end position="134"/>
    </location>
</feature>
<sequence>MAENTFDFLVRKLETQESSKISPQIVNILQCLKQEEPFKNCDPFQEFVRKATGMATGHQELDAATEPRATLTKHQQQDVVPYKRQRTTESTVSSGISHYDDNHIQEQIVMPNEGQRTAKSAVSRGKSPDDDDDGQEQIKFIKRSKGSAMPANNLPDLIHRLPAAMTSSKQWKWERQLFKDNAMRFENGVDRTNCVHVFVPEDPSRDISITLIVGYDAGLGLIYEAGFIRA</sequence>
<name>B8MU81_TALSN</name>
<dbReference type="GeneID" id="8106856"/>
<gene>
    <name evidence="2" type="ORF">TSTA_107760</name>
</gene>
<dbReference type="EMBL" id="EQ962661">
    <property type="protein sequence ID" value="EED11585.1"/>
    <property type="molecule type" value="Genomic_DNA"/>
</dbReference>